<proteinExistence type="predicted"/>
<dbReference type="PROSITE" id="PS50902">
    <property type="entry name" value="FLAVODOXIN_LIKE"/>
    <property type="match status" value="1"/>
</dbReference>
<evidence type="ECO:0000313" key="2">
    <source>
        <dbReference type="EMBL" id="AWN20561.1"/>
    </source>
</evidence>
<sequence length="154" mass="17004">MSKTLVIYFSITGTTKRLAETIASRLGADTYAIQAEEPYSQSDLTWTDDNCRANQEQNNPASRPEFVGYLPDISGYDTIIIGHPIWWGIPPRIVETVVEKLDLTGKRVATFATSGGSTYAQSQTFFNQLLAEQPLPGDVLSSQATLEKWLTALD</sequence>
<organism evidence="2 3">
    <name type="scientific">Streptococcus sobrinus</name>
    <dbReference type="NCBI Taxonomy" id="1310"/>
    <lineage>
        <taxon>Bacteria</taxon>
        <taxon>Bacillati</taxon>
        <taxon>Bacillota</taxon>
        <taxon>Bacilli</taxon>
        <taxon>Lactobacillales</taxon>
        <taxon>Streptococcaceae</taxon>
        <taxon>Streptococcus</taxon>
    </lineage>
</organism>
<dbReference type="SUPFAM" id="SSF52218">
    <property type="entry name" value="Flavoproteins"/>
    <property type="match status" value="1"/>
</dbReference>
<dbReference type="PROSITE" id="PS00201">
    <property type="entry name" value="FLAVODOXIN"/>
    <property type="match status" value="1"/>
</dbReference>
<dbReference type="Gene3D" id="3.40.50.360">
    <property type="match status" value="1"/>
</dbReference>
<reference evidence="2 3" key="1">
    <citation type="submission" date="2018-05" db="EMBL/GenBank/DDBJ databases">
        <title>Complete genome sequences of Streptococcus sobrinus.</title>
        <authorList>
            <person name="Sales M."/>
            <person name="Jensen P.A."/>
        </authorList>
    </citation>
    <scope>NUCLEOTIDE SEQUENCE [LARGE SCALE GENOMIC DNA]</scope>
    <source>
        <strain evidence="2 3">SL1</strain>
    </source>
</reference>
<dbReference type="GeneID" id="93923678"/>
<name>A0ABM6W5K5_9STRE</name>
<protein>
    <submittedName>
        <fullName evidence="2">Flavodoxin</fullName>
    </submittedName>
</protein>
<evidence type="ECO:0000313" key="3">
    <source>
        <dbReference type="Proteomes" id="UP000245369"/>
    </source>
</evidence>
<dbReference type="PANTHER" id="PTHR39201">
    <property type="entry name" value="EXPORTED PROTEIN-RELATED"/>
    <property type="match status" value="1"/>
</dbReference>
<dbReference type="PANTHER" id="PTHR39201:SF1">
    <property type="entry name" value="FLAVODOXIN-LIKE DOMAIN-CONTAINING PROTEIN"/>
    <property type="match status" value="1"/>
</dbReference>
<dbReference type="Proteomes" id="UP000245369">
    <property type="component" value="Chromosome"/>
</dbReference>
<feature type="domain" description="Flavodoxin-like" evidence="1">
    <location>
        <begin position="4"/>
        <end position="154"/>
    </location>
</feature>
<dbReference type="RefSeq" id="WP_002959698.1">
    <property type="nucleotide sequence ID" value="NZ_CP029490.1"/>
</dbReference>
<dbReference type="InterPro" id="IPR001226">
    <property type="entry name" value="Flavodoxin_CS"/>
</dbReference>
<accession>A0ABM6W5K5</accession>
<evidence type="ECO:0000259" key="1">
    <source>
        <dbReference type="PROSITE" id="PS50902"/>
    </source>
</evidence>
<dbReference type="InterPro" id="IPR029039">
    <property type="entry name" value="Flavoprotein-like_sf"/>
</dbReference>
<keyword evidence="3" id="KW-1185">Reference proteome</keyword>
<gene>
    <name evidence="2" type="ORF">DK182_04005</name>
</gene>
<dbReference type="EMBL" id="CP029490">
    <property type="protein sequence ID" value="AWN20561.1"/>
    <property type="molecule type" value="Genomic_DNA"/>
</dbReference>
<dbReference type="InterPro" id="IPR008254">
    <property type="entry name" value="Flavodoxin/NO_synth"/>
</dbReference>
<dbReference type="Pfam" id="PF12682">
    <property type="entry name" value="Flavodoxin_4"/>
    <property type="match status" value="1"/>
</dbReference>